<keyword evidence="1" id="KW-0472">Membrane</keyword>
<reference evidence="3" key="2">
    <citation type="submission" date="2015-01" db="EMBL/GenBank/DDBJ databases">
        <title>Evolutionary Origins and Diversification of the Mycorrhizal Mutualists.</title>
        <authorList>
            <consortium name="DOE Joint Genome Institute"/>
            <consortium name="Mycorrhizal Genomics Consortium"/>
            <person name="Kohler A."/>
            <person name="Kuo A."/>
            <person name="Nagy L.G."/>
            <person name="Floudas D."/>
            <person name="Copeland A."/>
            <person name="Barry K.W."/>
            <person name="Cichocki N."/>
            <person name="Veneault-Fourrey C."/>
            <person name="LaButti K."/>
            <person name="Lindquist E.A."/>
            <person name="Lipzen A."/>
            <person name="Lundell T."/>
            <person name="Morin E."/>
            <person name="Murat C."/>
            <person name="Riley R."/>
            <person name="Ohm R."/>
            <person name="Sun H."/>
            <person name="Tunlid A."/>
            <person name="Henrissat B."/>
            <person name="Grigoriev I.V."/>
            <person name="Hibbett D.S."/>
            <person name="Martin F."/>
        </authorList>
    </citation>
    <scope>NUCLEOTIDE SEQUENCE [LARGE SCALE GENOMIC DNA]</scope>
    <source>
        <strain evidence="3">h7</strain>
    </source>
</reference>
<protein>
    <recommendedName>
        <fullName evidence="4">PGG domain-containing protein</fullName>
    </recommendedName>
</protein>
<organism evidence="2 3">
    <name type="scientific">Hebeloma cylindrosporum</name>
    <dbReference type="NCBI Taxonomy" id="76867"/>
    <lineage>
        <taxon>Eukaryota</taxon>
        <taxon>Fungi</taxon>
        <taxon>Dikarya</taxon>
        <taxon>Basidiomycota</taxon>
        <taxon>Agaricomycotina</taxon>
        <taxon>Agaricomycetes</taxon>
        <taxon>Agaricomycetidae</taxon>
        <taxon>Agaricales</taxon>
        <taxon>Agaricineae</taxon>
        <taxon>Hymenogastraceae</taxon>
        <taxon>Hebeloma</taxon>
    </lineage>
</organism>
<evidence type="ECO:0008006" key="4">
    <source>
        <dbReference type="Google" id="ProtNLM"/>
    </source>
</evidence>
<name>A0A0C3CTC9_HEBCY</name>
<evidence type="ECO:0000313" key="2">
    <source>
        <dbReference type="EMBL" id="KIM47106.1"/>
    </source>
</evidence>
<evidence type="ECO:0000313" key="3">
    <source>
        <dbReference type="Proteomes" id="UP000053424"/>
    </source>
</evidence>
<dbReference type="OrthoDB" id="2640035at2759"/>
<feature type="transmembrane region" description="Helical" evidence="1">
    <location>
        <begin position="127"/>
        <end position="147"/>
    </location>
</feature>
<proteinExistence type="predicted"/>
<reference evidence="2 3" key="1">
    <citation type="submission" date="2014-04" db="EMBL/GenBank/DDBJ databases">
        <authorList>
            <consortium name="DOE Joint Genome Institute"/>
            <person name="Kuo A."/>
            <person name="Gay G."/>
            <person name="Dore J."/>
            <person name="Kohler A."/>
            <person name="Nagy L.G."/>
            <person name="Floudas D."/>
            <person name="Copeland A."/>
            <person name="Barry K.W."/>
            <person name="Cichocki N."/>
            <person name="Veneault-Fourrey C."/>
            <person name="LaButti K."/>
            <person name="Lindquist E.A."/>
            <person name="Lipzen A."/>
            <person name="Lundell T."/>
            <person name="Morin E."/>
            <person name="Murat C."/>
            <person name="Sun H."/>
            <person name="Tunlid A."/>
            <person name="Henrissat B."/>
            <person name="Grigoriev I.V."/>
            <person name="Hibbett D.S."/>
            <person name="Martin F."/>
            <person name="Nordberg H.P."/>
            <person name="Cantor M.N."/>
            <person name="Hua S.X."/>
        </authorList>
    </citation>
    <scope>NUCLEOTIDE SEQUENCE [LARGE SCALE GENOMIC DNA]</scope>
    <source>
        <strain evidence="3">h7</strain>
    </source>
</reference>
<feature type="transmembrane region" description="Helical" evidence="1">
    <location>
        <begin position="167"/>
        <end position="196"/>
    </location>
</feature>
<dbReference type="Proteomes" id="UP000053424">
    <property type="component" value="Unassembled WGS sequence"/>
</dbReference>
<dbReference type="AlphaFoldDB" id="A0A0C3CTC9"/>
<keyword evidence="3" id="KW-1185">Reference proteome</keyword>
<keyword evidence="1" id="KW-1133">Transmembrane helix</keyword>
<dbReference type="HOGENOM" id="CLU_081662_0_0_1"/>
<keyword evidence="1" id="KW-0812">Transmembrane</keyword>
<feature type="transmembrane region" description="Helical" evidence="1">
    <location>
        <begin position="90"/>
        <end position="107"/>
    </location>
</feature>
<feature type="transmembrane region" description="Helical" evidence="1">
    <location>
        <begin position="202"/>
        <end position="224"/>
    </location>
</feature>
<evidence type="ECO:0000256" key="1">
    <source>
        <dbReference type="SAM" id="Phobius"/>
    </source>
</evidence>
<sequence>MPTDELKVRKQITEKLERKLSAADSIRPLPKHWELPNGPLQRAIFQVLCICACGHSNLNHFWAVARLEELGDESEWVDSQRQTSQQQNNVLIVASLLLATSATFMTTTPPRTSMMNYTVRGPYLCFMIAYGLLLGGIIVSLICILVIDKITAEHAEKVLYATRVRVYCTLTIISFPCLSIGIGTILLAIGSLTAVWCAQDHTAQIIGAFLLALPLSMVFLIGISNANIKANLSR</sequence>
<accession>A0A0C3CTC9</accession>
<gene>
    <name evidence="2" type="ORF">M413DRAFT_422835</name>
</gene>
<dbReference type="EMBL" id="KN831770">
    <property type="protein sequence ID" value="KIM47106.1"/>
    <property type="molecule type" value="Genomic_DNA"/>
</dbReference>